<reference evidence="2" key="1">
    <citation type="submission" date="2020-10" db="EMBL/GenBank/DDBJ databases">
        <title>Connecting structure to function with the recovery of over 1000 high-quality activated sludge metagenome-assembled genomes encoding full-length rRNA genes using long-read sequencing.</title>
        <authorList>
            <person name="Singleton C.M."/>
            <person name="Petriglieri F."/>
            <person name="Kristensen J.M."/>
            <person name="Kirkegaard R.H."/>
            <person name="Michaelsen T.Y."/>
            <person name="Andersen M.H."/>
            <person name="Karst S.M."/>
            <person name="Dueholm M.S."/>
            <person name="Nielsen P.H."/>
            <person name="Albertsen M."/>
        </authorList>
    </citation>
    <scope>NUCLEOTIDE SEQUENCE</scope>
    <source>
        <strain evidence="2">Hirt_18-Q3-R61-65_BATAC.395</strain>
    </source>
</reference>
<protein>
    <submittedName>
        <fullName evidence="2">Uncharacterized protein</fullName>
    </submittedName>
</protein>
<feature type="region of interest" description="Disordered" evidence="1">
    <location>
        <begin position="46"/>
        <end position="114"/>
    </location>
</feature>
<dbReference type="AlphaFoldDB" id="A0A9D7K4D0"/>
<name>A0A9D7K4D0_9PROT</name>
<gene>
    <name evidence="2" type="ORF">IPL58_10100</name>
</gene>
<evidence type="ECO:0000256" key="1">
    <source>
        <dbReference type="SAM" id="MobiDB-lite"/>
    </source>
</evidence>
<feature type="compositionally biased region" description="Low complexity" evidence="1">
    <location>
        <begin position="61"/>
        <end position="106"/>
    </location>
</feature>
<comment type="caution">
    <text evidence="2">The sequence shown here is derived from an EMBL/GenBank/DDBJ whole genome shotgun (WGS) entry which is preliminary data.</text>
</comment>
<sequence length="114" mass="11456">MVPQLAVPQGSNGHLVYVVSTDGLAAIRPVLVGDYVGEKDIVVVERPARRRPGRRGGAGQGRARQAGDGGRCAAPRPSAAKAGAPAPAPAGTSTRGAATPGATSPTQARPNEDR</sequence>
<evidence type="ECO:0000313" key="2">
    <source>
        <dbReference type="EMBL" id="MBK8524417.1"/>
    </source>
</evidence>
<organism evidence="2 3">
    <name type="scientific">Candidatus Proximibacter danicus</name>
    <dbReference type="NCBI Taxonomy" id="2954365"/>
    <lineage>
        <taxon>Bacteria</taxon>
        <taxon>Pseudomonadati</taxon>
        <taxon>Pseudomonadota</taxon>
        <taxon>Betaproteobacteria</taxon>
        <taxon>Candidatus Proximibacter</taxon>
    </lineage>
</organism>
<accession>A0A9D7K4D0</accession>
<proteinExistence type="predicted"/>
<evidence type="ECO:0000313" key="3">
    <source>
        <dbReference type="Proteomes" id="UP000886689"/>
    </source>
</evidence>
<dbReference type="Proteomes" id="UP000886689">
    <property type="component" value="Unassembled WGS sequence"/>
</dbReference>
<dbReference type="EMBL" id="JADJUC010000010">
    <property type="protein sequence ID" value="MBK8524417.1"/>
    <property type="molecule type" value="Genomic_DNA"/>
</dbReference>